<evidence type="ECO:0000313" key="2">
    <source>
        <dbReference type="Proteomes" id="UP000196138"/>
    </source>
</evidence>
<protein>
    <submittedName>
        <fullName evidence="1">MolR family transcriptional regulator</fullName>
    </submittedName>
</protein>
<accession>A0A1Y0ESR8</accession>
<reference evidence="1 2" key="1">
    <citation type="submission" date="2017-05" db="EMBL/GenBank/DDBJ databases">
        <authorList>
            <person name="Song R."/>
            <person name="Chenine A.L."/>
            <person name="Ruprecht R.M."/>
        </authorList>
    </citation>
    <scope>NUCLEOTIDE SEQUENCE [LARGE SCALE GENOMIC DNA]</scope>
    <source>
        <strain evidence="1 2">DSM 26136</strain>
    </source>
</reference>
<dbReference type="RefSeq" id="WP_087284386.1">
    <property type="nucleotide sequence ID" value="NZ_CP021455.1"/>
</dbReference>
<evidence type="ECO:0000313" key="1">
    <source>
        <dbReference type="EMBL" id="ARU06725.1"/>
    </source>
</evidence>
<gene>
    <name evidence="1" type="ORF">CCO03_07665</name>
</gene>
<keyword evidence="2" id="KW-1185">Reference proteome</keyword>
<dbReference type="AlphaFoldDB" id="A0A1Y0ESR8"/>
<dbReference type="KEGG" id="cser:CCO03_07665"/>
<dbReference type="Proteomes" id="UP000196138">
    <property type="component" value="Chromosome"/>
</dbReference>
<name>A0A1Y0ESR8_9BURK</name>
<sequence>MPSLYFDDPDEGLAPATSHPAFVQFAREAFWWDGADDFSPFGSDDGHDTLSSLVDWYREGGHGASAPVMPFLQQLLADWDFPVPADLLDRDDAAKAAWLQQDAMNDSYLASVCRARVATAFGQIKVSGRLDPEVREQALSALHTLLWLNERARSQFPDWPHADEDAQALRSMQAVLAQRTPSLAS</sequence>
<dbReference type="EMBL" id="CP021455">
    <property type="protein sequence ID" value="ARU06725.1"/>
    <property type="molecule type" value="Genomic_DNA"/>
</dbReference>
<organism evidence="1 2">
    <name type="scientific">Comamonas serinivorans</name>
    <dbReference type="NCBI Taxonomy" id="1082851"/>
    <lineage>
        <taxon>Bacteria</taxon>
        <taxon>Pseudomonadati</taxon>
        <taxon>Pseudomonadota</taxon>
        <taxon>Betaproteobacteria</taxon>
        <taxon>Burkholderiales</taxon>
        <taxon>Comamonadaceae</taxon>
        <taxon>Comamonas</taxon>
    </lineage>
</organism>
<dbReference type="OrthoDB" id="6200718at2"/>
<proteinExistence type="predicted"/>